<dbReference type="Proteomes" id="UP000199446">
    <property type="component" value="Unassembled WGS sequence"/>
</dbReference>
<reference evidence="7" key="1">
    <citation type="submission" date="2016-10" db="EMBL/GenBank/DDBJ databases">
        <authorList>
            <person name="Varghese N."/>
            <person name="Submissions S."/>
        </authorList>
    </citation>
    <scope>NUCLEOTIDE SEQUENCE [LARGE SCALE GENOMIC DNA]</scope>
    <source>
        <strain evidence="7">CGMCC 1.6992</strain>
    </source>
</reference>
<sequence length="144" mass="15528">MRKGMTLIELLVVIGVLMVILAIAAFNGQRTLKGQEQAAFLRSLQSFFWQGATEAASRGALLDVVFTGNRLEIRNGTQVLRTLEVPQGVSLTLPRGVVARLTPPGKVEDASGNSLTRPLSFRVSLGSKTYTYVVSLIGEAKVEP</sequence>
<accession>A0A1G7E2P9</accession>
<keyword evidence="7" id="KW-1185">Reference proteome</keyword>
<dbReference type="GO" id="GO:0009279">
    <property type="term" value="C:cell outer membrane"/>
    <property type="evidence" value="ECO:0007669"/>
    <property type="project" value="UniProtKB-SubCell"/>
</dbReference>
<protein>
    <recommendedName>
        <fullName evidence="8">Prepilin-type N-terminal cleavage/methylation domain-containing protein</fullName>
    </recommendedName>
</protein>
<name>A0A1G7E2P9_9DEIN</name>
<dbReference type="Pfam" id="PF07963">
    <property type="entry name" value="N_methyl"/>
    <property type="match status" value="1"/>
</dbReference>
<keyword evidence="3" id="KW-0574">Periplasm</keyword>
<evidence type="ECO:0008006" key="8">
    <source>
        <dbReference type="Google" id="ProtNLM"/>
    </source>
</evidence>
<dbReference type="GO" id="GO:0042597">
    <property type="term" value="C:periplasmic space"/>
    <property type="evidence" value="ECO:0007669"/>
    <property type="project" value="UniProtKB-SubCell"/>
</dbReference>
<organism evidence="6 7">
    <name type="scientific">Thermus arciformis</name>
    <dbReference type="NCBI Taxonomy" id="482827"/>
    <lineage>
        <taxon>Bacteria</taxon>
        <taxon>Thermotogati</taxon>
        <taxon>Deinococcota</taxon>
        <taxon>Deinococci</taxon>
        <taxon>Thermales</taxon>
        <taxon>Thermaceae</taxon>
        <taxon>Thermus</taxon>
    </lineage>
</organism>
<keyword evidence="4" id="KW-0998">Cell outer membrane</keyword>
<dbReference type="SUPFAM" id="SSF54523">
    <property type="entry name" value="Pili subunits"/>
    <property type="match status" value="1"/>
</dbReference>
<gene>
    <name evidence="6" type="ORF">SAMN04488243_10461</name>
</gene>
<evidence type="ECO:0000256" key="1">
    <source>
        <dbReference type="ARBA" id="ARBA00004203"/>
    </source>
</evidence>
<evidence type="ECO:0000313" key="7">
    <source>
        <dbReference type="Proteomes" id="UP000199446"/>
    </source>
</evidence>
<evidence type="ECO:0000256" key="5">
    <source>
        <dbReference type="SAM" id="Phobius"/>
    </source>
</evidence>
<feature type="transmembrane region" description="Helical" evidence="5">
    <location>
        <begin position="7"/>
        <end position="26"/>
    </location>
</feature>
<evidence type="ECO:0000256" key="4">
    <source>
        <dbReference type="ARBA" id="ARBA00023237"/>
    </source>
</evidence>
<comment type="subcellular location">
    <subcellularLocation>
        <location evidence="1">Cell outer membrane</location>
        <topology evidence="1">Single-pass membrane protein</topology>
    </subcellularLocation>
    <subcellularLocation>
        <location evidence="2">Periplasm</location>
    </subcellularLocation>
</comment>
<keyword evidence="5" id="KW-1133">Transmembrane helix</keyword>
<keyword evidence="5" id="KW-0812">Transmembrane</keyword>
<evidence type="ECO:0000256" key="3">
    <source>
        <dbReference type="ARBA" id="ARBA00022764"/>
    </source>
</evidence>
<dbReference type="InterPro" id="IPR045584">
    <property type="entry name" value="Pilin-like"/>
</dbReference>
<dbReference type="EMBL" id="FNBC01000004">
    <property type="protein sequence ID" value="SDE57756.1"/>
    <property type="molecule type" value="Genomic_DNA"/>
</dbReference>
<evidence type="ECO:0000313" key="6">
    <source>
        <dbReference type="EMBL" id="SDE57756.1"/>
    </source>
</evidence>
<dbReference type="PROSITE" id="PS00409">
    <property type="entry name" value="PROKAR_NTER_METHYL"/>
    <property type="match status" value="1"/>
</dbReference>
<dbReference type="InterPro" id="IPR012902">
    <property type="entry name" value="N_methyl_site"/>
</dbReference>
<keyword evidence="5" id="KW-0472">Membrane</keyword>
<dbReference type="STRING" id="482827.SAMN04488243_10461"/>
<dbReference type="AlphaFoldDB" id="A0A1G7E2P9"/>
<evidence type="ECO:0000256" key="2">
    <source>
        <dbReference type="ARBA" id="ARBA00004418"/>
    </source>
</evidence>
<proteinExistence type="predicted"/>